<gene>
    <name evidence="7" type="ORF">PHYPSEUDO_004962</name>
</gene>
<dbReference type="Proteomes" id="UP000694044">
    <property type="component" value="Unassembled WGS sequence"/>
</dbReference>
<evidence type="ECO:0000259" key="6">
    <source>
        <dbReference type="PROSITE" id="PS50178"/>
    </source>
</evidence>
<proteinExistence type="predicted"/>
<keyword evidence="8" id="KW-1185">Reference proteome</keyword>
<organism evidence="7 8">
    <name type="scientific">Phytophthora pseudosyringae</name>
    <dbReference type="NCBI Taxonomy" id="221518"/>
    <lineage>
        <taxon>Eukaryota</taxon>
        <taxon>Sar</taxon>
        <taxon>Stramenopiles</taxon>
        <taxon>Oomycota</taxon>
        <taxon>Peronosporomycetes</taxon>
        <taxon>Peronosporales</taxon>
        <taxon>Peronosporaceae</taxon>
        <taxon>Phytophthora</taxon>
    </lineage>
</organism>
<dbReference type="OrthoDB" id="79871at2759"/>
<accession>A0A8T1WCL6</accession>
<dbReference type="PANTHER" id="PTHR23164">
    <property type="entry name" value="EARLY ENDOSOME ANTIGEN 1"/>
    <property type="match status" value="1"/>
</dbReference>
<evidence type="ECO:0000313" key="7">
    <source>
        <dbReference type="EMBL" id="KAG7391427.1"/>
    </source>
</evidence>
<dbReference type="InterPro" id="IPR000306">
    <property type="entry name" value="Znf_FYVE"/>
</dbReference>
<dbReference type="GO" id="GO:0008270">
    <property type="term" value="F:zinc ion binding"/>
    <property type="evidence" value="ECO:0007669"/>
    <property type="project" value="UniProtKB-KW"/>
</dbReference>
<evidence type="ECO:0000256" key="1">
    <source>
        <dbReference type="ARBA" id="ARBA00022723"/>
    </source>
</evidence>
<dbReference type="Pfam" id="PF01363">
    <property type="entry name" value="FYVE"/>
    <property type="match status" value="1"/>
</dbReference>
<evidence type="ECO:0000256" key="2">
    <source>
        <dbReference type="ARBA" id="ARBA00022771"/>
    </source>
</evidence>
<dbReference type="SMART" id="SM00064">
    <property type="entry name" value="FYVE"/>
    <property type="match status" value="1"/>
</dbReference>
<keyword evidence="3" id="KW-0862">Zinc</keyword>
<protein>
    <recommendedName>
        <fullName evidence="6">FYVE-type domain-containing protein</fullName>
    </recommendedName>
</protein>
<keyword evidence="1" id="KW-0479">Metal-binding</keyword>
<evidence type="ECO:0000256" key="3">
    <source>
        <dbReference type="ARBA" id="ARBA00022833"/>
    </source>
</evidence>
<dbReference type="PANTHER" id="PTHR23164:SF29">
    <property type="entry name" value="E3 UBIQUITIN-PROTEIN LIGASE PIB1"/>
    <property type="match status" value="1"/>
</dbReference>
<feature type="compositionally biased region" description="Polar residues" evidence="5">
    <location>
        <begin position="1"/>
        <end position="29"/>
    </location>
</feature>
<dbReference type="PROSITE" id="PS50178">
    <property type="entry name" value="ZF_FYVE"/>
    <property type="match status" value="1"/>
</dbReference>
<sequence length="414" mass="46561">MSTSLLSFRSSKASLGHSSKGSRTQLTPDSSLGSSSLGRSQRVDDTVQLSAQRKAELLELMHDTERKVVSSMLGNARSLTLWKPRMRKKGIDYYVDESVGKGLSRFCCVGQTDASVADLMSMFTVSNTETLLKNVRVMYRNVQEAKILSVLQPATRSHPSRSVYIRYASFDTPMPMNGRDICVCVCTNVIEMADGSTVGYCLWDSVDIPECPDRFATDKIIRSKMWHSGFVFRNSEEPNAVTKVCYLIGVEIKGFAPQLTGRIHMRIFGDNCRRVCEHYRKRFREPETFTPREQWTPKSEADACYVCSGPFKLLMKKYNCVRCGDVVCRHCYFMEEVSVRGAGVTRVRICQKCLEDNGLLAGHLRAITARDSLDSLNSDGSGVRDLLRDNSASSRNYPFGLTRENYGRGFTCYP</sequence>
<keyword evidence="2 4" id="KW-0863">Zinc-finger</keyword>
<name>A0A8T1WCL6_9STRA</name>
<dbReference type="InterPro" id="IPR017455">
    <property type="entry name" value="Znf_FYVE-rel"/>
</dbReference>
<feature type="region of interest" description="Disordered" evidence="5">
    <location>
        <begin position="1"/>
        <end position="45"/>
    </location>
</feature>
<evidence type="ECO:0000256" key="5">
    <source>
        <dbReference type="SAM" id="MobiDB-lite"/>
    </source>
</evidence>
<dbReference type="EMBL" id="JAGDFM010000021">
    <property type="protein sequence ID" value="KAG7391427.1"/>
    <property type="molecule type" value="Genomic_DNA"/>
</dbReference>
<reference evidence="7" key="1">
    <citation type="submission" date="2021-02" db="EMBL/GenBank/DDBJ databases">
        <authorList>
            <person name="Palmer J.M."/>
        </authorList>
    </citation>
    <scope>NUCLEOTIDE SEQUENCE</scope>
    <source>
        <strain evidence="7">SCRP734</strain>
    </source>
</reference>
<evidence type="ECO:0000256" key="4">
    <source>
        <dbReference type="PROSITE-ProRule" id="PRU00091"/>
    </source>
</evidence>
<evidence type="ECO:0000313" key="8">
    <source>
        <dbReference type="Proteomes" id="UP000694044"/>
    </source>
</evidence>
<comment type="caution">
    <text evidence="7">The sequence shown here is derived from an EMBL/GenBank/DDBJ whole genome shotgun (WGS) entry which is preliminary data.</text>
</comment>
<feature type="domain" description="FYVE-type" evidence="6">
    <location>
        <begin position="298"/>
        <end position="358"/>
    </location>
</feature>
<dbReference type="CDD" id="cd00065">
    <property type="entry name" value="FYVE_like_SF"/>
    <property type="match status" value="1"/>
</dbReference>
<feature type="compositionally biased region" description="Low complexity" evidence="5">
    <location>
        <begin position="30"/>
        <end position="40"/>
    </location>
</feature>
<dbReference type="AlphaFoldDB" id="A0A8T1WCL6"/>